<dbReference type="PANTHER" id="PTHR38690">
    <property type="entry name" value="PROTEASE-RELATED"/>
    <property type="match status" value="1"/>
</dbReference>
<keyword evidence="1" id="KW-0812">Transmembrane</keyword>
<dbReference type="InterPro" id="IPR025263">
    <property type="entry name" value="YhdP_central"/>
</dbReference>
<dbReference type="OrthoDB" id="8521382at2"/>
<evidence type="ECO:0000313" key="4">
    <source>
        <dbReference type="Proteomes" id="UP000297564"/>
    </source>
</evidence>
<dbReference type="EMBL" id="SMLL01000006">
    <property type="protein sequence ID" value="TFY97878.1"/>
    <property type="molecule type" value="Genomic_DNA"/>
</dbReference>
<dbReference type="InterPro" id="IPR011836">
    <property type="entry name" value="YhdP"/>
</dbReference>
<name>A0A4Z0BJ00_9BURK</name>
<comment type="caution">
    <text evidence="3">The sequence shown here is derived from an EMBL/GenBank/DDBJ whole genome shotgun (WGS) entry which is preliminary data.</text>
</comment>
<dbReference type="RefSeq" id="WP_135286104.1">
    <property type="nucleotide sequence ID" value="NZ_SMLL01000006.1"/>
</dbReference>
<keyword evidence="4" id="KW-1185">Reference proteome</keyword>
<proteinExistence type="predicted"/>
<sequence>MNDSLLPSRALRVLSAAAGALWWLLVVLWLVLVLAWGALHGWIVPRIGEWRPQLEMQATRALGVPVRIGGIAARSEGLVPTFELRDVVIEGPASATPLRLGRVTASLSPRSLWNLGFEQLAVERPEVEVRRTAAGRWSVAGFELSPDGGDTRAADWFFRQKEVLVLGGTLRVVDEQRQAAPITFEDLQFVSRNGVRRHALRLDATPPAGSGERFTVQGVFRQPLLSTHAGRWQEWTGQLYAQAPRLDLAPWQAWGLPGLELQGGQGGLRAWVDVEQGHWRAAVADVALDGLRLRVGERPALALDAVSGRVGGRRLEGGFELETRGLAFRTGDGRRWPGGDVHLAWTEAGGRLAADRLDLKALAQLATRLPLDGALLAQLRERAPAGRIETLQARWQGPLHAPRRYQVQGRATDVAVEAAAGQPGLRGASLDFELSEAGGKAQLTLRDGALDLPGVLAPARVPLDRLDADLQWRTAGARKTLEIRNLDLRNADLHARGQVAWRAGEGARGPFPGVLDLQLELPRADGARVWRYLPLSLPADARDYVRDAVRAGKVSDGRVRVRGDLRDFPFPRRQQGEFLVTARVRDATYAFAPAPDAAGQWPVLTQLSGELVFEGRSLQVRQAQGRFAGAAGLQVQADASIADLDASTVVVNGAVRGPLAESLAIFNATPVAARLEQPLGRASAGGAAEVRLRLALPLAHMDQSRVQGSVTLGGNDVRLRPDLPLLARARGVVGFSDAGFNLSGVQARALGGDLRIEGGSRDLPAGSTEPGTVVRLQGTATAEGLREWGEAAGSLAGLARRASGAASYSATLGLRPEGTDVVVASDLQGLALDLPAPLGKPAEAPLPLRFELRALPGARPASDQLTLELGRILSARYVRDVSTQEPRVLRGALAVGLAEGEAAPLPDRGVLANIRLASFSVDAWESVLEGLSGPSPGPRKGSASGSTAASDYLPTVMAVRARELTAQGRTLNDVVVGGSREGSVWRANVDARQLNGYVEYREASQRQAGRVLARLSRLSLEAAAAKEVESLLDEQPASMPTLDVVVEDFELRGRDLGRLEIEASNRNAAGVPEWRLTRLSLSMPEASFSASGNWAALGLDTGRPGVPERRRTVMNFRMDIQDSGALLARLGMPGVVRRGRGKLEGQVAWAGSPLSMDYPSMSGNMAVNIESGQFLKADPGLAKLLGVLSLQALPRRLTLDFRDVFSTGFAFDFVRGHVAIEQGVATTNNLQMKGVNAAVLMEGRADIARETQDLKVVVVPEINAGTASLVAGMINPAIGLGTFLAQMFLREPLMRAATQEFHIHGTWTDPQVTRIDRRAEARAQARAGAVHTAPGALVR</sequence>
<organism evidence="3 4">
    <name type="scientific">Ramlibacter rhizophilus</name>
    <dbReference type="NCBI Taxonomy" id="1781167"/>
    <lineage>
        <taxon>Bacteria</taxon>
        <taxon>Pseudomonadati</taxon>
        <taxon>Pseudomonadota</taxon>
        <taxon>Betaproteobacteria</taxon>
        <taxon>Burkholderiales</taxon>
        <taxon>Comamonadaceae</taxon>
        <taxon>Ramlibacter</taxon>
    </lineage>
</organism>
<dbReference type="Proteomes" id="UP000297564">
    <property type="component" value="Unassembled WGS sequence"/>
</dbReference>
<evidence type="ECO:0000256" key="1">
    <source>
        <dbReference type="SAM" id="Phobius"/>
    </source>
</evidence>
<protein>
    <submittedName>
        <fullName evidence="3">TIGR02099 family protein</fullName>
    </submittedName>
</protein>
<gene>
    <name evidence="3" type="ORF">EZ242_15575</name>
</gene>
<keyword evidence="1" id="KW-1133">Transmembrane helix</keyword>
<dbReference type="NCBIfam" id="TIGR02099">
    <property type="entry name" value="YhdP family protein"/>
    <property type="match status" value="1"/>
</dbReference>
<feature type="domain" description="YhdP central" evidence="2">
    <location>
        <begin position="18"/>
        <end position="1312"/>
    </location>
</feature>
<reference evidence="3 4" key="1">
    <citation type="submission" date="2019-03" db="EMBL/GenBank/DDBJ databases">
        <title>Ramlibacter rhizophilus CCTCC AB2015357, whole genome shotgun sequence.</title>
        <authorList>
            <person name="Zhang X."/>
            <person name="Feng G."/>
            <person name="Zhu H."/>
        </authorList>
    </citation>
    <scope>NUCLEOTIDE SEQUENCE [LARGE SCALE GENOMIC DNA]</scope>
    <source>
        <strain evidence="3 4">CCTCC AB2015357</strain>
    </source>
</reference>
<keyword evidence="1" id="KW-0472">Membrane</keyword>
<dbReference type="Pfam" id="PF13116">
    <property type="entry name" value="YhdP"/>
    <property type="match status" value="1"/>
</dbReference>
<dbReference type="PANTHER" id="PTHR38690:SF1">
    <property type="entry name" value="PROTEASE"/>
    <property type="match status" value="1"/>
</dbReference>
<accession>A0A4Z0BJ00</accession>
<feature type="transmembrane region" description="Helical" evidence="1">
    <location>
        <begin position="21"/>
        <end position="43"/>
    </location>
</feature>
<evidence type="ECO:0000313" key="3">
    <source>
        <dbReference type="EMBL" id="TFY97878.1"/>
    </source>
</evidence>
<evidence type="ECO:0000259" key="2">
    <source>
        <dbReference type="Pfam" id="PF13116"/>
    </source>
</evidence>